<dbReference type="PROSITE" id="PS50005">
    <property type="entry name" value="TPR"/>
    <property type="match status" value="7"/>
</dbReference>
<reference evidence="3" key="1">
    <citation type="submission" date="2020-03" db="EMBL/GenBank/DDBJ databases">
        <title>Complete genome sequence of sulfur-oxidizing bacterium skT11.</title>
        <authorList>
            <person name="Kanda M."/>
            <person name="Kojima H."/>
            <person name="Fukui M."/>
        </authorList>
    </citation>
    <scope>NUCLEOTIDE SEQUENCE [LARGE SCALE GENOMIC DNA]</scope>
    <source>
        <strain evidence="3">skT11</strain>
    </source>
</reference>
<dbReference type="InterPro" id="IPR014266">
    <property type="entry name" value="PEP-CTERM_TPR_PrsT"/>
</dbReference>
<evidence type="ECO:0000256" key="1">
    <source>
        <dbReference type="PROSITE-ProRule" id="PRU00339"/>
    </source>
</evidence>
<feature type="repeat" description="TPR" evidence="1">
    <location>
        <begin position="68"/>
        <end position="101"/>
    </location>
</feature>
<sequence length="927" mass="101097">MPNSRNNLMKTTFILFGAALFMGGLTSCGKTQTAQTLVADAEQLQQKGDLKAAIIQLKNALQKNPDDAKARYLLGVMYVKTEDHKSAENELRRALKLGMSPAVVVPDLGKTLLAEGRFQSVLDETKQISGEKASAEISSLRGNAYLALGKTKEARESFEQALKNKPGHPDALIGMAKYSLTEKNIEDATRFSEQAVSQNPQDTDAWLFKGDLLRAQGKTEQALAAYDQVLKIQPGNKSANINKAFLEIAAGKFDAAKANIDVVRKAAPNSLIVFYSQALLDFSQGKPAAALDSLQQVLRTAPEHMPSILLAGAVQYSLGSMPQAEQYLKKYLGVNPGNLYARKLLASTLMKDHQTQDALDVLSPALTDKQQDGQLFALAGELYMQAGDYTKATDYFTKASALAPKSAQLHSALGLSKLALGENDRAVAEMEAAVELDTKSPKASVFLVMTHLRLKEYDKALNAAKTMEKEQPDNPLACNLKGAAYIGMKDFVNARASFEKALSIRPAYYPAVMNLVQLDLQEKKPEAAKKRLEAILEKDKKNVEIMTALAQLALSQGQIKEATAWLENASKENPDALKPAMVLAAHYLRIGDKQKALTLAKKLEGSNPSSAEVLDILAQAQFASGDKTRALETYTRLAALKPDSAQAQFRIAAIHMAMQNQTEALNALKKALVIQPDFLDAQLALATLVGSQGNHDQALEIAKQIQKKNGKSPVGYELEGNLLMTQKKPDLAANAYERAFTIGKTGPLMMKLHASLTQAGKGKEADVRLTQWLKDHPGDITTRMYRAGIYLANKENKAAIDQYQTVLQQNPNYVPALNNLAWLYQQEKDSRALEYAKKADQLAPNNPAILDTLGWIMVEQGDTTHGLPNLQKASTLAPEAADIRYHFVLALVKSGDKAKARKELEQLLASGKTFSQIAEAKALLKQL</sequence>
<feature type="repeat" description="TPR" evidence="1">
    <location>
        <begin position="475"/>
        <end position="508"/>
    </location>
</feature>
<dbReference type="Pfam" id="PF13432">
    <property type="entry name" value="TPR_16"/>
    <property type="match status" value="1"/>
</dbReference>
<keyword evidence="3" id="KW-1185">Reference proteome</keyword>
<feature type="repeat" description="TPR" evidence="1">
    <location>
        <begin position="135"/>
        <end position="168"/>
    </location>
</feature>
<organism evidence="2 3">
    <name type="scientific">Sulfurimicrobium lacus</name>
    <dbReference type="NCBI Taxonomy" id="2715678"/>
    <lineage>
        <taxon>Bacteria</taxon>
        <taxon>Pseudomonadati</taxon>
        <taxon>Pseudomonadota</taxon>
        <taxon>Betaproteobacteria</taxon>
        <taxon>Nitrosomonadales</taxon>
        <taxon>Sulfuricellaceae</taxon>
        <taxon>Sulfurimicrobium</taxon>
    </lineage>
</organism>
<feature type="repeat" description="TPR" evidence="1">
    <location>
        <begin position="203"/>
        <end position="236"/>
    </location>
</feature>
<dbReference type="InterPro" id="IPR011990">
    <property type="entry name" value="TPR-like_helical_dom_sf"/>
</dbReference>
<dbReference type="AlphaFoldDB" id="A0A6F8V9P4"/>
<name>A0A6F8V9P4_9PROT</name>
<feature type="repeat" description="TPR" evidence="1">
    <location>
        <begin position="645"/>
        <end position="678"/>
    </location>
</feature>
<dbReference type="SMART" id="SM00028">
    <property type="entry name" value="TPR"/>
    <property type="match status" value="18"/>
</dbReference>
<dbReference type="Proteomes" id="UP000502260">
    <property type="component" value="Chromosome"/>
</dbReference>
<dbReference type="RefSeq" id="WP_173062527.1">
    <property type="nucleotide sequence ID" value="NZ_AP022853.1"/>
</dbReference>
<dbReference type="KEGG" id="slac:SKTS_14490"/>
<evidence type="ECO:0000313" key="3">
    <source>
        <dbReference type="Proteomes" id="UP000502260"/>
    </source>
</evidence>
<accession>A0A6F8V9P4</accession>
<evidence type="ECO:0000313" key="2">
    <source>
        <dbReference type="EMBL" id="BCB26563.1"/>
    </source>
</evidence>
<dbReference type="SUPFAM" id="SSF48452">
    <property type="entry name" value="TPR-like"/>
    <property type="match status" value="4"/>
</dbReference>
<dbReference type="Pfam" id="PF14559">
    <property type="entry name" value="TPR_19"/>
    <property type="match status" value="8"/>
</dbReference>
<dbReference type="PANTHER" id="PTHR12558:SF13">
    <property type="entry name" value="CELL DIVISION CYCLE PROTEIN 27 HOMOLOG"/>
    <property type="match status" value="1"/>
</dbReference>
<proteinExistence type="predicted"/>
<protein>
    <submittedName>
        <fullName evidence="2">Uncharacterized protein</fullName>
    </submittedName>
</protein>
<gene>
    <name evidence="2" type="ORF">SKTS_14490</name>
</gene>
<dbReference type="InterPro" id="IPR019734">
    <property type="entry name" value="TPR_rpt"/>
</dbReference>
<feature type="repeat" description="TPR" evidence="1">
    <location>
        <begin position="611"/>
        <end position="644"/>
    </location>
</feature>
<dbReference type="PANTHER" id="PTHR12558">
    <property type="entry name" value="CELL DIVISION CYCLE 16,23,27"/>
    <property type="match status" value="1"/>
</dbReference>
<dbReference type="Gene3D" id="1.25.40.10">
    <property type="entry name" value="Tetratricopeptide repeat domain"/>
    <property type="match status" value="6"/>
</dbReference>
<keyword evidence="1" id="KW-0802">TPR repeat</keyword>
<feature type="repeat" description="TPR" evidence="1">
    <location>
        <begin position="373"/>
        <end position="406"/>
    </location>
</feature>
<dbReference type="PROSITE" id="PS51257">
    <property type="entry name" value="PROKAR_LIPOPROTEIN"/>
    <property type="match status" value="1"/>
</dbReference>
<dbReference type="EMBL" id="AP022853">
    <property type="protein sequence ID" value="BCB26563.1"/>
    <property type="molecule type" value="Genomic_DNA"/>
</dbReference>
<dbReference type="Pfam" id="PF13181">
    <property type="entry name" value="TPR_8"/>
    <property type="match status" value="1"/>
</dbReference>
<dbReference type="NCBIfam" id="TIGR02917">
    <property type="entry name" value="PEP_TPR_lipo"/>
    <property type="match status" value="1"/>
</dbReference>